<dbReference type="Gene3D" id="3.40.1580.10">
    <property type="entry name" value="SMI1/KNR4-like"/>
    <property type="match status" value="1"/>
</dbReference>
<sequence length="347" mass="40113">MKNHTTNKYHINIFNDEAFTEGSIDNVNHYDFAYFEKSKYRSTSIYGIKVFQDNVLIKSAVIGAIGGGTSIHKTSTIIEDDRLLICCSDTIFCLSIPDLALLWRTQADGATCFEIYKYQDTYIIHGELEISRLDRAGKILWQQGGADIFTTITDEQDFELSEHFIMAKDFENRVYKFDYEGNDLSKKPSIDTSINKFKQLFESKKDEVNELDITFNAPCSDEDLAALESKLSFPLPPDLIEFYTFCNGFNTYDHLFRVIPVHEAVDYKSELANNVFHFAEYMIYSDQWLIQLYEGGQYEVINGDHGTQEMVVQTTSILKFLEIYLTEGLFSKLDNNSFWDRLNKTRD</sequence>
<dbReference type="OrthoDB" id="1494506at2"/>
<feature type="domain" description="Knr4/Smi1-like" evidence="1">
    <location>
        <begin position="218"/>
        <end position="323"/>
    </location>
</feature>
<dbReference type="EMBL" id="SIXF01000029">
    <property type="protein sequence ID" value="TBO40050.1"/>
    <property type="molecule type" value="Genomic_DNA"/>
</dbReference>
<dbReference type="Proteomes" id="UP000291819">
    <property type="component" value="Unassembled WGS sequence"/>
</dbReference>
<dbReference type="Pfam" id="PF09346">
    <property type="entry name" value="SMI1_KNR4"/>
    <property type="match status" value="1"/>
</dbReference>
<name>A0A4Q9H844_9SPHI</name>
<reference evidence="2 3" key="1">
    <citation type="submission" date="2019-02" db="EMBL/GenBank/DDBJ databases">
        <title>Pedobacter kyonggii whole genome sequence analysis.</title>
        <authorList>
            <person name="Dahal R.H."/>
        </authorList>
    </citation>
    <scope>NUCLEOTIDE SEQUENCE [LARGE SCALE GENOMIC DNA]</scope>
    <source>
        <strain evidence="2 3">K-4-11-1</strain>
    </source>
</reference>
<evidence type="ECO:0000313" key="2">
    <source>
        <dbReference type="EMBL" id="TBO40050.1"/>
    </source>
</evidence>
<dbReference type="SUPFAM" id="SSF160631">
    <property type="entry name" value="SMI1/KNR4-like"/>
    <property type="match status" value="1"/>
</dbReference>
<dbReference type="AlphaFoldDB" id="A0A4Q9H844"/>
<accession>A0A4Q9H844</accession>
<evidence type="ECO:0000259" key="1">
    <source>
        <dbReference type="SMART" id="SM00860"/>
    </source>
</evidence>
<dbReference type="InterPro" id="IPR037883">
    <property type="entry name" value="Knr4/Smi1-like_sf"/>
</dbReference>
<protein>
    <submittedName>
        <fullName evidence="2">SMI1/KNR4 family protein</fullName>
    </submittedName>
</protein>
<evidence type="ECO:0000313" key="3">
    <source>
        <dbReference type="Proteomes" id="UP000291819"/>
    </source>
</evidence>
<comment type="caution">
    <text evidence="2">The sequence shown here is derived from an EMBL/GenBank/DDBJ whole genome shotgun (WGS) entry which is preliminary data.</text>
</comment>
<dbReference type="RefSeq" id="WP_131031905.1">
    <property type="nucleotide sequence ID" value="NZ_SIXF01000029.1"/>
</dbReference>
<dbReference type="SMART" id="SM00860">
    <property type="entry name" value="SMI1_KNR4"/>
    <property type="match status" value="1"/>
</dbReference>
<organism evidence="2 3">
    <name type="scientific">Pedobacter kyonggii</name>
    <dbReference type="NCBI Taxonomy" id="1926871"/>
    <lineage>
        <taxon>Bacteria</taxon>
        <taxon>Pseudomonadati</taxon>
        <taxon>Bacteroidota</taxon>
        <taxon>Sphingobacteriia</taxon>
        <taxon>Sphingobacteriales</taxon>
        <taxon>Sphingobacteriaceae</taxon>
        <taxon>Pedobacter</taxon>
    </lineage>
</organism>
<dbReference type="InterPro" id="IPR018958">
    <property type="entry name" value="Knr4/Smi1-like_dom"/>
</dbReference>
<keyword evidence="3" id="KW-1185">Reference proteome</keyword>
<gene>
    <name evidence="2" type="ORF">EYS08_20735</name>
</gene>
<proteinExistence type="predicted"/>